<evidence type="ECO:0000256" key="8">
    <source>
        <dbReference type="ARBA" id="ARBA00022448"/>
    </source>
</evidence>
<evidence type="ECO:0000256" key="4">
    <source>
        <dbReference type="ARBA" id="ARBA00004613"/>
    </source>
</evidence>
<evidence type="ECO:0000256" key="17">
    <source>
        <dbReference type="ARBA" id="ARBA00023180"/>
    </source>
</evidence>
<evidence type="ECO:0000256" key="14">
    <source>
        <dbReference type="ARBA" id="ARBA00022989"/>
    </source>
</evidence>
<dbReference type="PANTHER" id="PTHR19282">
    <property type="entry name" value="TETRASPANIN"/>
    <property type="match status" value="1"/>
</dbReference>
<dbReference type="InterPro" id="IPR008952">
    <property type="entry name" value="Tetraspanin_EC2_sf"/>
</dbReference>
<dbReference type="GO" id="GO:0005576">
    <property type="term" value="C:extracellular region"/>
    <property type="evidence" value="ECO:0007669"/>
    <property type="project" value="UniProtKB-SubCell"/>
</dbReference>
<evidence type="ECO:0000256" key="10">
    <source>
        <dbReference type="ARBA" id="ARBA00022525"/>
    </source>
</evidence>
<evidence type="ECO:0000256" key="9">
    <source>
        <dbReference type="ARBA" id="ARBA00022475"/>
    </source>
</evidence>
<evidence type="ECO:0000256" key="2">
    <source>
        <dbReference type="ARBA" id="ARBA00004223"/>
    </source>
</evidence>
<dbReference type="Proteomes" id="UP001187531">
    <property type="component" value="Unassembled WGS sequence"/>
</dbReference>
<protein>
    <recommendedName>
        <fullName evidence="22">Tetraspanin</fullName>
    </recommendedName>
</protein>
<dbReference type="InterPro" id="IPR018499">
    <property type="entry name" value="Tetraspanin/Peripherin"/>
</dbReference>
<organism evidence="23 24">
    <name type="scientific">Artemia franciscana</name>
    <name type="common">Brine shrimp</name>
    <name type="synonym">Artemia sanfranciscana</name>
    <dbReference type="NCBI Taxonomy" id="6661"/>
    <lineage>
        <taxon>Eukaryota</taxon>
        <taxon>Metazoa</taxon>
        <taxon>Ecdysozoa</taxon>
        <taxon>Arthropoda</taxon>
        <taxon>Crustacea</taxon>
        <taxon>Branchiopoda</taxon>
        <taxon>Anostraca</taxon>
        <taxon>Artemiidae</taxon>
        <taxon>Artemia</taxon>
    </lineage>
</organism>
<feature type="transmembrane region" description="Helical" evidence="22">
    <location>
        <begin position="93"/>
        <end position="116"/>
    </location>
</feature>
<dbReference type="GO" id="GO:0005765">
    <property type="term" value="C:lysosomal membrane"/>
    <property type="evidence" value="ECO:0007669"/>
    <property type="project" value="UniProtKB-SubCell"/>
</dbReference>
<evidence type="ECO:0000256" key="18">
    <source>
        <dbReference type="ARBA" id="ARBA00023228"/>
    </source>
</evidence>
<evidence type="ECO:0000256" key="12">
    <source>
        <dbReference type="ARBA" id="ARBA00022753"/>
    </source>
</evidence>
<dbReference type="FunFam" id="1.10.1450.10:FF:000019">
    <property type="entry name" value="Tetraspanin"/>
    <property type="match status" value="1"/>
</dbReference>
<keyword evidence="12" id="KW-0967">Endosome</keyword>
<dbReference type="GO" id="GO:0030154">
    <property type="term" value="P:cell differentiation"/>
    <property type="evidence" value="ECO:0007669"/>
    <property type="project" value="UniProtKB-ARBA"/>
</dbReference>
<keyword evidence="13" id="KW-0653">Protein transport</keyword>
<feature type="transmembrane region" description="Helical" evidence="22">
    <location>
        <begin position="220"/>
        <end position="244"/>
    </location>
</feature>
<keyword evidence="8" id="KW-0813">Transport</keyword>
<evidence type="ECO:0000256" key="16">
    <source>
        <dbReference type="ARBA" id="ARBA00023139"/>
    </source>
</evidence>
<evidence type="ECO:0000256" key="6">
    <source>
        <dbReference type="ARBA" id="ARBA00004656"/>
    </source>
</evidence>
<comment type="subunit">
    <text evidence="21">Interacts with TIMP1 and ITGB1 and recruits TIMP1 to ITGB1. Interacts with CD9. Identified in a complex with CD9 and ITGB3. Interacts with PMEL. Interacts with KDR/VEGFR2; identified in a complex with ITGB1 and KDR/VEGFR2 and is required to recruit KDR to ITGB1 complexes. Interacts with SYT7.</text>
</comment>
<evidence type="ECO:0000256" key="15">
    <source>
        <dbReference type="ARBA" id="ARBA00023136"/>
    </source>
</evidence>
<feature type="transmembrane region" description="Helical" evidence="22">
    <location>
        <begin position="21"/>
        <end position="43"/>
    </location>
</feature>
<dbReference type="EMBL" id="JAVRJZ010000015">
    <property type="protein sequence ID" value="KAK2712968.1"/>
    <property type="molecule type" value="Genomic_DNA"/>
</dbReference>
<accession>A0AA88HMF5</accession>
<comment type="similarity">
    <text evidence="7 22">Belongs to the tetraspanin (TM4SF) family.</text>
</comment>
<comment type="subcellular location">
    <subcellularLocation>
        <location evidence="5">Cell membrane</location>
        <topology evidence="5">Multi-pass membrane protein</topology>
    </subcellularLocation>
    <subcellularLocation>
        <location evidence="3">Cell surface</location>
    </subcellularLocation>
    <subcellularLocation>
        <location evidence="1">Late endosome membrane</location>
        <topology evidence="1">Multi-pass membrane protein</topology>
    </subcellularLocation>
    <subcellularLocation>
        <location evidence="6">Lysosome membrane</location>
    </subcellularLocation>
    <subcellularLocation>
        <location evidence="2">Melanosome</location>
    </subcellularLocation>
    <subcellularLocation>
        <location evidence="22">Membrane</location>
        <topology evidence="22">Multi-pass membrane protein</topology>
    </subcellularLocation>
    <subcellularLocation>
        <location evidence="4">Secreted</location>
    </subcellularLocation>
</comment>
<name>A0AA88HMF5_ARTSF</name>
<reference evidence="23" key="1">
    <citation type="submission" date="2023-07" db="EMBL/GenBank/DDBJ databases">
        <title>Chromosome-level genome assembly of Artemia franciscana.</title>
        <authorList>
            <person name="Jo E."/>
        </authorList>
    </citation>
    <scope>NUCLEOTIDE SEQUENCE</scope>
    <source>
        <tissue evidence="23">Whole body</tissue>
    </source>
</reference>
<evidence type="ECO:0000256" key="1">
    <source>
        <dbReference type="ARBA" id="ARBA00004107"/>
    </source>
</evidence>
<evidence type="ECO:0000256" key="19">
    <source>
        <dbReference type="ARBA" id="ARBA00023288"/>
    </source>
</evidence>
<dbReference type="GO" id="GO:0005886">
    <property type="term" value="C:plasma membrane"/>
    <property type="evidence" value="ECO:0007669"/>
    <property type="project" value="UniProtKB-SubCell"/>
</dbReference>
<keyword evidence="14 22" id="KW-1133">Transmembrane helix</keyword>
<keyword evidence="16" id="KW-0564">Palmitate</keyword>
<keyword evidence="24" id="KW-1185">Reference proteome</keyword>
<evidence type="ECO:0000313" key="23">
    <source>
        <dbReference type="EMBL" id="KAK2712969.1"/>
    </source>
</evidence>
<dbReference type="GO" id="GO:0031902">
    <property type="term" value="C:late endosome membrane"/>
    <property type="evidence" value="ECO:0007669"/>
    <property type="project" value="UniProtKB-SubCell"/>
</dbReference>
<dbReference type="PIRSF" id="PIRSF002419">
    <property type="entry name" value="Tetraspanin"/>
    <property type="match status" value="1"/>
</dbReference>
<dbReference type="Pfam" id="PF00335">
    <property type="entry name" value="Tetraspanin"/>
    <property type="match status" value="1"/>
</dbReference>
<evidence type="ECO:0000256" key="3">
    <source>
        <dbReference type="ARBA" id="ARBA00004241"/>
    </source>
</evidence>
<dbReference type="AlphaFoldDB" id="A0AA88HMF5"/>
<keyword evidence="9" id="KW-1003">Cell membrane</keyword>
<evidence type="ECO:0000256" key="20">
    <source>
        <dbReference type="ARBA" id="ARBA00043922"/>
    </source>
</evidence>
<dbReference type="SUPFAM" id="SSF48652">
    <property type="entry name" value="Tetraspanin"/>
    <property type="match status" value="1"/>
</dbReference>
<dbReference type="InterPro" id="IPR000301">
    <property type="entry name" value="Tetraspanin_animals"/>
</dbReference>
<evidence type="ECO:0000256" key="5">
    <source>
        <dbReference type="ARBA" id="ARBA00004651"/>
    </source>
</evidence>
<dbReference type="PRINTS" id="PR00259">
    <property type="entry name" value="TMFOUR"/>
</dbReference>
<keyword evidence="10" id="KW-0964">Secreted</keyword>
<dbReference type="GO" id="GO:0009986">
    <property type="term" value="C:cell surface"/>
    <property type="evidence" value="ECO:0007669"/>
    <property type="project" value="UniProtKB-SubCell"/>
</dbReference>
<comment type="function">
    <text evidence="20">Functions as a cell surface receptor for TIMP1 and plays a role in the activation of cellular signaling cascades. Plays a role in the activation of ITGB1 and integrin signaling, leading to the activation of AKT, FAK/PTK2 and MAP kinases. Promotes cell survival, reorganization of the actin cytoskeleton, cell adhesion, spreading and migration, via its role in the activation of AKT and FAK/PTK2. Plays a role in VEGFA signaling via its role in regulating the internalization of KDR/VEGFR2. Plays a role in intracellular vesicular transport processes, and is required for normal trafficking of the PMEL luminal domain that is essential for the development and maturation of melanocytes. Plays a role in the adhesion of leukocytes onto endothelial cells via its role in the regulation of SELP trafficking. May play a role in mast cell degranulation in response to Ms4a2/FceRI stimulation, but not in mast cell degranulation in response to other stimuli.</text>
</comment>
<evidence type="ECO:0000256" key="7">
    <source>
        <dbReference type="ARBA" id="ARBA00006840"/>
    </source>
</evidence>
<sequence>MESVPKDPKASGCCSISFLKCILFFFTILSLGLGGFLLATGLWSLLDPNIPLNIQASPSLALATFAIIGTGATLVFVGFLACIGVIKEVKVAVCIYAIFLAALLITEVWVALFAYLHEDKVYEELSSTLNKTFMETYGFDEQRTESIDNLQRQFKCCGAARYEDWVHSLWIKHSRLNNTVPDSCCKSETPSCGIRDHPSNIYYDGCIHGLEKLITEHLTVLAAVTFGVCLAQILAILFSICLFVKLKKLKENPY</sequence>
<evidence type="ECO:0000256" key="13">
    <source>
        <dbReference type="ARBA" id="ARBA00022927"/>
    </source>
</evidence>
<dbReference type="Gene3D" id="1.10.1450.10">
    <property type="entry name" value="Tetraspanin"/>
    <property type="match status" value="1"/>
</dbReference>
<keyword evidence="17" id="KW-0325">Glycoprotein</keyword>
<keyword evidence="11 22" id="KW-0812">Transmembrane</keyword>
<proteinExistence type="inferred from homology"/>
<keyword evidence="18" id="KW-0458">Lysosome</keyword>
<keyword evidence="19" id="KW-0449">Lipoprotein</keyword>
<keyword evidence="15 22" id="KW-0472">Membrane</keyword>
<evidence type="ECO:0000256" key="21">
    <source>
        <dbReference type="ARBA" id="ARBA00046382"/>
    </source>
</evidence>
<evidence type="ECO:0000256" key="11">
    <source>
        <dbReference type="ARBA" id="ARBA00022692"/>
    </source>
</evidence>
<feature type="transmembrane region" description="Helical" evidence="22">
    <location>
        <begin position="63"/>
        <end position="86"/>
    </location>
</feature>
<gene>
    <name evidence="23" type="ORF">QYM36_011610</name>
</gene>
<dbReference type="CDD" id="cd03155">
    <property type="entry name" value="CD151_like_LEL"/>
    <property type="match status" value="1"/>
</dbReference>
<dbReference type="PANTHER" id="PTHR19282:SF544">
    <property type="entry name" value="TETRASPANIN"/>
    <property type="match status" value="1"/>
</dbReference>
<evidence type="ECO:0000313" key="24">
    <source>
        <dbReference type="Proteomes" id="UP001187531"/>
    </source>
</evidence>
<comment type="caution">
    <text evidence="23">The sequence shown here is derived from an EMBL/GenBank/DDBJ whole genome shotgun (WGS) entry which is preliminary data.</text>
</comment>
<evidence type="ECO:0000256" key="22">
    <source>
        <dbReference type="RuleBase" id="RU361218"/>
    </source>
</evidence>
<dbReference type="EMBL" id="JAVRJZ010000015">
    <property type="protein sequence ID" value="KAK2712969.1"/>
    <property type="molecule type" value="Genomic_DNA"/>
</dbReference>
<dbReference type="GO" id="GO:0015031">
    <property type="term" value="P:protein transport"/>
    <property type="evidence" value="ECO:0007669"/>
    <property type="project" value="UniProtKB-KW"/>
</dbReference>